<organism evidence="2 3">
    <name type="scientific">Eiseniibacteriota bacterium</name>
    <dbReference type="NCBI Taxonomy" id="2212470"/>
    <lineage>
        <taxon>Bacteria</taxon>
        <taxon>Candidatus Eiseniibacteriota</taxon>
    </lineage>
</organism>
<dbReference type="InterPro" id="IPR011250">
    <property type="entry name" value="OMP/PagP_B-barrel"/>
</dbReference>
<feature type="chain" id="PRO_5022226241" description="Porin family protein" evidence="1">
    <location>
        <begin position="23"/>
        <end position="186"/>
    </location>
</feature>
<dbReference type="AlphaFoldDB" id="A0A538T949"/>
<name>A0A538T949_UNCEI</name>
<evidence type="ECO:0000256" key="1">
    <source>
        <dbReference type="SAM" id="SignalP"/>
    </source>
</evidence>
<protein>
    <recommendedName>
        <fullName evidence="4">Porin family protein</fullName>
    </recommendedName>
</protein>
<evidence type="ECO:0000313" key="3">
    <source>
        <dbReference type="Proteomes" id="UP000317716"/>
    </source>
</evidence>
<accession>A0A538T949</accession>
<dbReference type="Gene3D" id="2.40.160.20">
    <property type="match status" value="1"/>
</dbReference>
<feature type="signal peptide" evidence="1">
    <location>
        <begin position="1"/>
        <end position="22"/>
    </location>
</feature>
<comment type="caution">
    <text evidence="2">The sequence shown here is derived from an EMBL/GenBank/DDBJ whole genome shotgun (WGS) entry which is preliminary data.</text>
</comment>
<gene>
    <name evidence="2" type="ORF">E6K72_00885</name>
</gene>
<dbReference type="Proteomes" id="UP000317716">
    <property type="component" value="Unassembled WGS sequence"/>
</dbReference>
<reference evidence="2 3" key="1">
    <citation type="journal article" date="2019" name="Nat. Microbiol.">
        <title>Mediterranean grassland soil C-N compound turnover is dependent on rainfall and depth, and is mediated by genomically divergent microorganisms.</title>
        <authorList>
            <person name="Diamond S."/>
            <person name="Andeer P.F."/>
            <person name="Li Z."/>
            <person name="Crits-Christoph A."/>
            <person name="Burstein D."/>
            <person name="Anantharaman K."/>
            <person name="Lane K.R."/>
            <person name="Thomas B.C."/>
            <person name="Pan C."/>
            <person name="Northen T.R."/>
            <person name="Banfield J.F."/>
        </authorList>
    </citation>
    <scope>NUCLEOTIDE SEQUENCE [LARGE SCALE GENOMIC DNA]</scope>
    <source>
        <strain evidence="2">WS_2</strain>
    </source>
</reference>
<evidence type="ECO:0000313" key="2">
    <source>
        <dbReference type="EMBL" id="TMQ60156.1"/>
    </source>
</evidence>
<keyword evidence="1" id="KW-0732">Signal</keyword>
<proteinExistence type="predicted"/>
<dbReference type="SUPFAM" id="SSF56925">
    <property type="entry name" value="OMPA-like"/>
    <property type="match status" value="1"/>
</dbReference>
<evidence type="ECO:0008006" key="4">
    <source>
        <dbReference type="Google" id="ProtNLM"/>
    </source>
</evidence>
<sequence length="186" mass="19126">MKKLSVCLVTLAIVTLAGSASAASIGIGAFGGTSVPIVQADNGSGATFGIRVPVSVVPLLTIEPYFAKTNGGDKNQDVNGISYTRSGIDVTSFGANAMLMFGTGLQMYPFVGIGSATAKRPGLDASSTQYNFGLGLGFSPPVIKIAIHVRGELSALLEPDNSESSRKWANLTVGVSYGLLKFPPVP</sequence>
<dbReference type="EMBL" id="VBOS01000029">
    <property type="protein sequence ID" value="TMQ60156.1"/>
    <property type="molecule type" value="Genomic_DNA"/>
</dbReference>